<dbReference type="GO" id="GO:0043065">
    <property type="term" value="P:positive regulation of apoptotic process"/>
    <property type="evidence" value="ECO:0007669"/>
    <property type="project" value="TreeGrafter"/>
</dbReference>
<dbReference type="Gene3D" id="2.60.200.40">
    <property type="match status" value="2"/>
</dbReference>
<keyword evidence="2" id="KW-0808">Transferase</keyword>
<feature type="compositionally biased region" description="Basic and acidic residues" evidence="8">
    <location>
        <begin position="519"/>
        <end position="538"/>
    </location>
</feature>
<dbReference type="GO" id="GO:0046512">
    <property type="term" value="P:sphingosine biosynthetic process"/>
    <property type="evidence" value="ECO:0007669"/>
    <property type="project" value="TreeGrafter"/>
</dbReference>
<evidence type="ECO:0000256" key="2">
    <source>
        <dbReference type="ARBA" id="ARBA00022679"/>
    </source>
</evidence>
<keyword evidence="6" id="KW-0472">Membrane</keyword>
<comment type="subcellular location">
    <subcellularLocation>
        <location evidence="1">Endomembrane system</location>
    </subcellularLocation>
</comment>
<dbReference type="PANTHER" id="PTHR12358">
    <property type="entry name" value="SPHINGOSINE KINASE"/>
    <property type="match status" value="1"/>
</dbReference>
<dbReference type="GO" id="GO:0012505">
    <property type="term" value="C:endomembrane system"/>
    <property type="evidence" value="ECO:0007669"/>
    <property type="project" value="UniProtKB-SubCell"/>
</dbReference>
<organism evidence="11 12">
    <name type="scientific">Gambusia affinis</name>
    <name type="common">Western mosquitofish</name>
    <name type="synonym">Heterandria affinis</name>
    <dbReference type="NCBI Taxonomy" id="33528"/>
    <lineage>
        <taxon>Eukaryota</taxon>
        <taxon>Metazoa</taxon>
        <taxon>Chordata</taxon>
        <taxon>Craniata</taxon>
        <taxon>Vertebrata</taxon>
        <taxon>Euteleostomi</taxon>
        <taxon>Actinopterygii</taxon>
        <taxon>Neopterygii</taxon>
        <taxon>Teleostei</taxon>
        <taxon>Neoteleostei</taxon>
        <taxon>Acanthomorphata</taxon>
        <taxon>Ovalentaria</taxon>
        <taxon>Atherinomorphae</taxon>
        <taxon>Cyprinodontiformes</taxon>
        <taxon>Poeciliidae</taxon>
        <taxon>Poeciliinae</taxon>
        <taxon>Gambusia</taxon>
    </lineage>
</organism>
<feature type="compositionally biased region" description="Polar residues" evidence="8">
    <location>
        <begin position="616"/>
        <end position="640"/>
    </location>
</feature>
<feature type="compositionally biased region" description="Polar residues" evidence="8">
    <location>
        <begin position="506"/>
        <end position="518"/>
    </location>
</feature>
<dbReference type="Pfam" id="PF19279">
    <property type="entry name" value="YegS_C"/>
    <property type="match status" value="1"/>
</dbReference>
<feature type="compositionally biased region" description="Low complexity" evidence="8">
    <location>
        <begin position="728"/>
        <end position="741"/>
    </location>
</feature>
<evidence type="ECO:0000256" key="1">
    <source>
        <dbReference type="ARBA" id="ARBA00004308"/>
    </source>
</evidence>
<feature type="compositionally biased region" description="Polar residues" evidence="8">
    <location>
        <begin position="745"/>
        <end position="754"/>
    </location>
</feature>
<evidence type="ECO:0000256" key="6">
    <source>
        <dbReference type="ARBA" id="ARBA00023136"/>
    </source>
</evidence>
<dbReference type="InterPro" id="IPR016064">
    <property type="entry name" value="NAD/diacylglycerol_kinase_sf"/>
</dbReference>
<dbReference type="Pfam" id="PF00781">
    <property type="entry name" value="DAGK_cat"/>
    <property type="match status" value="1"/>
</dbReference>
<comment type="caution">
    <text evidence="11">The sequence shown here is derived from an EMBL/GenBank/DDBJ whole genome shotgun (WGS) entry which is preliminary data.</text>
</comment>
<dbReference type="Proteomes" id="UP000250572">
    <property type="component" value="Unassembled WGS sequence"/>
</dbReference>
<feature type="region of interest" description="Disordered" evidence="8">
    <location>
        <begin position="689"/>
        <end position="754"/>
    </location>
</feature>
<dbReference type="GO" id="GO:0005737">
    <property type="term" value="C:cytoplasm"/>
    <property type="evidence" value="ECO:0007669"/>
    <property type="project" value="TreeGrafter"/>
</dbReference>
<evidence type="ECO:0000256" key="9">
    <source>
        <dbReference type="SAM" id="SignalP"/>
    </source>
</evidence>
<dbReference type="EC" id="2.7.1.91" evidence="7"/>
<feature type="compositionally biased region" description="Polar residues" evidence="8">
    <location>
        <begin position="599"/>
        <end position="609"/>
    </location>
</feature>
<keyword evidence="5" id="KW-0067">ATP-binding</keyword>
<dbReference type="GO" id="GO:0008481">
    <property type="term" value="F:sphingosine kinase activity"/>
    <property type="evidence" value="ECO:0007669"/>
    <property type="project" value="UniProtKB-EC"/>
</dbReference>
<evidence type="ECO:0000259" key="10">
    <source>
        <dbReference type="PROSITE" id="PS50146"/>
    </source>
</evidence>
<dbReference type="EMBL" id="NHOQ01001560">
    <property type="protein sequence ID" value="PWA23800.1"/>
    <property type="molecule type" value="Genomic_DNA"/>
</dbReference>
<dbReference type="SUPFAM" id="SSF111331">
    <property type="entry name" value="NAD kinase/diacylglycerol kinase-like"/>
    <property type="match status" value="1"/>
</dbReference>
<keyword evidence="12" id="KW-1185">Reference proteome</keyword>
<evidence type="ECO:0000313" key="11">
    <source>
        <dbReference type="EMBL" id="PWA23800.1"/>
    </source>
</evidence>
<feature type="signal peptide" evidence="9">
    <location>
        <begin position="1"/>
        <end position="18"/>
    </location>
</feature>
<dbReference type="PANTHER" id="PTHR12358:SF40">
    <property type="entry name" value="SPHINGOSINE KINASE 2"/>
    <property type="match status" value="1"/>
</dbReference>
<feature type="domain" description="DAGKc" evidence="10">
    <location>
        <begin position="191"/>
        <end position="338"/>
    </location>
</feature>
<evidence type="ECO:0000256" key="5">
    <source>
        <dbReference type="ARBA" id="ARBA00022840"/>
    </source>
</evidence>
<feature type="compositionally biased region" description="Acidic residues" evidence="8">
    <location>
        <begin position="539"/>
        <end position="563"/>
    </location>
</feature>
<dbReference type="Gene3D" id="3.40.50.10330">
    <property type="entry name" value="Probable inorganic polyphosphate/atp-NAD kinase, domain 1"/>
    <property type="match status" value="1"/>
</dbReference>
<dbReference type="InterPro" id="IPR045540">
    <property type="entry name" value="YegS/DAGK_C"/>
</dbReference>
<keyword evidence="3" id="KW-0547">Nucleotide-binding</keyword>
<keyword evidence="4" id="KW-0418">Kinase</keyword>
<dbReference type="SMART" id="SM00046">
    <property type="entry name" value="DAGKc"/>
    <property type="match status" value="1"/>
</dbReference>
<feature type="compositionally biased region" description="Basic residues" evidence="8">
    <location>
        <begin position="466"/>
        <end position="476"/>
    </location>
</feature>
<dbReference type="InterPro" id="IPR050187">
    <property type="entry name" value="Lipid_Phosphate_FormReg"/>
</dbReference>
<evidence type="ECO:0000256" key="8">
    <source>
        <dbReference type="SAM" id="MobiDB-lite"/>
    </source>
</evidence>
<dbReference type="GO" id="GO:0006669">
    <property type="term" value="P:sphinganine-1-phosphate biosynthetic process"/>
    <property type="evidence" value="ECO:0007669"/>
    <property type="project" value="TreeGrafter"/>
</dbReference>
<gene>
    <name evidence="11" type="ORF">CCH79_00010836</name>
</gene>
<evidence type="ECO:0000256" key="4">
    <source>
        <dbReference type="ARBA" id="ARBA00022777"/>
    </source>
</evidence>
<feature type="compositionally biased region" description="Basic and acidic residues" evidence="8">
    <location>
        <begin position="454"/>
        <end position="465"/>
    </location>
</feature>
<dbReference type="GO" id="GO:0005524">
    <property type="term" value="F:ATP binding"/>
    <property type="evidence" value="ECO:0007669"/>
    <property type="project" value="UniProtKB-KW"/>
</dbReference>
<evidence type="ECO:0000256" key="3">
    <source>
        <dbReference type="ARBA" id="ARBA00022741"/>
    </source>
</evidence>
<dbReference type="PROSITE" id="PS50146">
    <property type="entry name" value="DAGK"/>
    <property type="match status" value="1"/>
</dbReference>
<feature type="compositionally biased region" description="Low complexity" evidence="8">
    <location>
        <begin position="700"/>
        <end position="713"/>
    </location>
</feature>
<proteinExistence type="predicted"/>
<feature type="compositionally biased region" description="Pro residues" evidence="8">
    <location>
        <begin position="714"/>
        <end position="727"/>
    </location>
</feature>
<dbReference type="InterPro" id="IPR001206">
    <property type="entry name" value="Diacylglycerol_kinase_cat_dom"/>
</dbReference>
<dbReference type="GO" id="GO:0016020">
    <property type="term" value="C:membrane"/>
    <property type="evidence" value="ECO:0007669"/>
    <property type="project" value="TreeGrafter"/>
</dbReference>
<feature type="chain" id="PRO_5016318848" description="sphingosine kinase" evidence="9">
    <location>
        <begin position="19"/>
        <end position="926"/>
    </location>
</feature>
<feature type="region of interest" description="Disordered" evidence="8">
    <location>
        <begin position="443"/>
        <end position="644"/>
    </location>
</feature>
<protein>
    <recommendedName>
        <fullName evidence="7">sphingosine kinase</fullName>
        <ecNumber evidence="7">2.7.1.91</ecNumber>
    </recommendedName>
</protein>
<accession>A0A315VLF5</accession>
<evidence type="ECO:0000256" key="7">
    <source>
        <dbReference type="ARBA" id="ARBA00044037"/>
    </source>
</evidence>
<dbReference type="AlphaFoldDB" id="A0A315VLF5"/>
<dbReference type="FunFam" id="3.40.50.10330:FF:000005">
    <property type="entry name" value="Sphingosine kinase 2"/>
    <property type="match status" value="1"/>
</dbReference>
<reference evidence="11 12" key="1">
    <citation type="journal article" date="2018" name="G3 (Bethesda)">
        <title>A High-Quality Reference Genome for the Invasive Mosquitofish Gambusia affinis Using a Chicago Library.</title>
        <authorList>
            <person name="Hoffberg S.L."/>
            <person name="Troendle N.J."/>
            <person name="Glenn T.C."/>
            <person name="Mahmud O."/>
            <person name="Louha S."/>
            <person name="Chalopin D."/>
            <person name="Bennetzen J.L."/>
            <person name="Mauricio R."/>
        </authorList>
    </citation>
    <scope>NUCLEOTIDE SEQUENCE [LARGE SCALE GENOMIC DNA]</scope>
    <source>
        <strain evidence="11">NE01/NJP1002.9</strain>
        <tissue evidence="11">Muscle</tissue>
    </source>
</reference>
<sequence length="926" mass="102985">MSVGVSMFSLPSLGFLSAAQTCCCLGSRHFLLRLSFRSPEEGDRMRALANCWFVCVTARTIFPHIWKELRPGAETFGREPLSPASNYALTLTHTYIHIQRLSSRPGKEARLLLPLSELVGCSCPRAPAPPLLVLYWYPPGKRRKGVSRRRQVKAYLAESRPEAERWSAAIQCLLREVPVTANTEFSRSLLPRPRRLLLLVNPFSGRGQAMQWCQTHILPMIKEANISYNLIQTERRNHARELIRDISLPEWDGIVIVSGDGLMHEVINGLMERPDWEQAIKTPLGILPCGSGNALAGSINHYAGYDMCLREPLLLNCCFLLCRGGVRPLDLVSITISPLPSKNSHAAAPRRLFSFLSVAWGFVSDVDIESERYRGLGSARFTLGTLVRIASLRSYKGRLSYMPPSVVATSSNGTPPPRRPLSRSITEGLDGFCKTPIHRTCSDMGISEQRSLLRRGEMEREERQRERTRRRQRGRGKGTGVVRASSLAEDREKEGQMEMEAEEKSGNCSEMSGASSASNERDESNMGRDERLAGIRDEREDEETSEPDSCEMLEDDDERDEEGSGGSLEADGVLRARELGESYGVDMGREAQEEPGDELSSQDSLQNTRELVRKNSAPSSQIADTLLSQPLSQESSTDSGISYGMEDMDLNETLFQKQSYSLDVARERSLTISSPFRHNPFSYKQKVLDQNQNTSRPRPHSLLQHSSSNSLPPKMTPPSFSPTPPSSPSCSSPHSSSYLTPRPNTPNSTLNSPSFQMPSSSFNFDLNEPAGLLRNRPFVSLPFDVPRDDLLPPLDQPLPTRDWVTIEGDFVLVLALYQTHLGADLHAAPQARFDDGLIHLTFVRAGISRATLLRLFFAMEKGNHHSFSSPYVSHVTCKAFRLQPLSPRGTLTVDGELVPYGPLQAQVHPSMARLVVGDTGVKITRL</sequence>
<dbReference type="STRING" id="33528.ENSGAFP00000019264"/>
<keyword evidence="9" id="KW-0732">Signal</keyword>
<name>A0A315VLF5_GAMAF</name>
<dbReference type="InterPro" id="IPR017438">
    <property type="entry name" value="ATP-NAD_kinase_N"/>
</dbReference>
<evidence type="ECO:0000313" key="12">
    <source>
        <dbReference type="Proteomes" id="UP000250572"/>
    </source>
</evidence>